<protein>
    <submittedName>
        <fullName evidence="1">Uncharacterized protein</fullName>
    </submittedName>
</protein>
<dbReference type="EMBL" id="EQ999980">
    <property type="protein sequence ID" value="OAT02362.1"/>
    <property type="molecule type" value="Genomic_DNA"/>
</dbReference>
<accession>A0ABX2VYZ5</accession>
<name>A0ABX2VYZ5_AJEDR</name>
<dbReference type="GeneID" id="69032393"/>
<dbReference type="RefSeq" id="XP_045282089.1">
    <property type="nucleotide sequence ID" value="XM_045426614.1"/>
</dbReference>
<reference evidence="2" key="1">
    <citation type="journal article" date="2015" name="PLoS Genet.">
        <title>The dynamic genome and transcriptome of the human fungal pathogen Blastomyces and close relative Emmonsia.</title>
        <authorList>
            <person name="Munoz J.F."/>
            <person name="Gauthier G.M."/>
            <person name="Desjardins C.A."/>
            <person name="Gallo J.E."/>
            <person name="Holder J."/>
            <person name="Sullivan T.D."/>
            <person name="Marty A.J."/>
            <person name="Carmen J.C."/>
            <person name="Chen Z."/>
            <person name="Ding L."/>
            <person name="Gujja S."/>
            <person name="Magrini V."/>
            <person name="Misas E."/>
            <person name="Mitreva M."/>
            <person name="Priest M."/>
            <person name="Saif S."/>
            <person name="Whiston E.A."/>
            <person name="Young S."/>
            <person name="Zeng Q."/>
            <person name="Goldman W.E."/>
            <person name="Mardis E.R."/>
            <person name="Taylor J.W."/>
            <person name="McEwen J.G."/>
            <person name="Clay O.K."/>
            <person name="Klein B.S."/>
            <person name="Cuomo C.A."/>
        </authorList>
    </citation>
    <scope>NUCLEOTIDE SEQUENCE [LARGE SCALE GENOMIC DNA]</scope>
    <source>
        <strain evidence="2">ER-3 / ATCC MYA-2586</strain>
    </source>
</reference>
<evidence type="ECO:0000313" key="1">
    <source>
        <dbReference type="EMBL" id="OAT02362.1"/>
    </source>
</evidence>
<gene>
    <name evidence="1" type="ORF">BDCG_17501</name>
</gene>
<organism evidence="1 2">
    <name type="scientific">Ajellomyces dermatitidis (strain ER-3 / ATCC MYA-2586)</name>
    <name type="common">Blastomyces dermatitidis</name>
    <dbReference type="NCBI Taxonomy" id="559297"/>
    <lineage>
        <taxon>Eukaryota</taxon>
        <taxon>Fungi</taxon>
        <taxon>Dikarya</taxon>
        <taxon>Ascomycota</taxon>
        <taxon>Pezizomycotina</taxon>
        <taxon>Eurotiomycetes</taxon>
        <taxon>Eurotiomycetidae</taxon>
        <taxon>Onygenales</taxon>
        <taxon>Ajellomycetaceae</taxon>
        <taxon>Blastomyces</taxon>
    </lineage>
</organism>
<keyword evidence="2" id="KW-1185">Reference proteome</keyword>
<dbReference type="Proteomes" id="UP000002039">
    <property type="component" value="Unassembled WGS sequence"/>
</dbReference>
<sequence>MPVNTRLINCEETSENQTTAPEFFSTLITVRKSPHNNNNQDNDNITDEAAVLRQSTVNDDNNLSSDLAAYLQNHEDISVLSRVLQEFCECVKYLQKPGLLKSTSDYLI</sequence>
<evidence type="ECO:0000313" key="2">
    <source>
        <dbReference type="Proteomes" id="UP000002039"/>
    </source>
</evidence>
<proteinExistence type="predicted"/>